<gene>
    <name evidence="1" type="ORF">OHC33_000060</name>
</gene>
<dbReference type="AlphaFoldDB" id="A0AAN8ELV8"/>
<sequence>MPQPKPAAANITVAIKLIRKGRHDDASNVVNTIIQQADTILLSEYSQARAHFLKLLLTSLQPNIHLDQRKTIATAITNLITAARSKRQDNSTQRKKNVSTMEGYARSVLDGTEWLPMDQAERAEWVKEWAIKVEAGNAKVRDRKRKKCCGQSQRGWEAAIS</sequence>
<evidence type="ECO:0000313" key="2">
    <source>
        <dbReference type="Proteomes" id="UP001316803"/>
    </source>
</evidence>
<proteinExistence type="predicted"/>
<accession>A0AAN8ELV8</accession>
<keyword evidence="2" id="KW-1185">Reference proteome</keyword>
<evidence type="ECO:0000313" key="1">
    <source>
        <dbReference type="EMBL" id="KAK5958218.1"/>
    </source>
</evidence>
<organism evidence="1 2">
    <name type="scientific">Knufia fluminis</name>
    <dbReference type="NCBI Taxonomy" id="191047"/>
    <lineage>
        <taxon>Eukaryota</taxon>
        <taxon>Fungi</taxon>
        <taxon>Dikarya</taxon>
        <taxon>Ascomycota</taxon>
        <taxon>Pezizomycotina</taxon>
        <taxon>Eurotiomycetes</taxon>
        <taxon>Chaetothyriomycetidae</taxon>
        <taxon>Chaetothyriales</taxon>
        <taxon>Trichomeriaceae</taxon>
        <taxon>Knufia</taxon>
    </lineage>
</organism>
<reference evidence="1 2" key="1">
    <citation type="submission" date="2022-12" db="EMBL/GenBank/DDBJ databases">
        <title>Genomic features and morphological characterization of a novel Knufia sp. strain isolated from spacecraft assembly facility.</title>
        <authorList>
            <person name="Teixeira M."/>
            <person name="Chander A.M."/>
            <person name="Stajich J.E."/>
            <person name="Venkateswaran K."/>
        </authorList>
    </citation>
    <scope>NUCLEOTIDE SEQUENCE [LARGE SCALE GENOMIC DNA]</scope>
    <source>
        <strain evidence="1 2">FJI-L2-BK-P2</strain>
    </source>
</reference>
<name>A0AAN8ELV8_9EURO</name>
<comment type="caution">
    <text evidence="1">The sequence shown here is derived from an EMBL/GenBank/DDBJ whole genome shotgun (WGS) entry which is preliminary data.</text>
</comment>
<protein>
    <submittedName>
        <fullName evidence="1">Uncharacterized protein</fullName>
    </submittedName>
</protein>
<dbReference type="EMBL" id="JAKLMC020000001">
    <property type="protein sequence ID" value="KAK5958218.1"/>
    <property type="molecule type" value="Genomic_DNA"/>
</dbReference>
<dbReference type="Proteomes" id="UP001316803">
    <property type="component" value="Unassembled WGS sequence"/>
</dbReference>